<name>A0A2N8KPQ7_9BURK</name>
<dbReference type="Proteomes" id="UP000235994">
    <property type="component" value="Unassembled WGS sequence"/>
</dbReference>
<protein>
    <submittedName>
        <fullName evidence="2">IS5/IS1182 family transposase</fullName>
    </submittedName>
</protein>
<feature type="domain" description="Transposase InsH N-terminal" evidence="1">
    <location>
        <begin position="17"/>
        <end position="108"/>
    </location>
</feature>
<dbReference type="EMBL" id="POQS01000001">
    <property type="protein sequence ID" value="PND35410.1"/>
    <property type="molecule type" value="Genomic_DNA"/>
</dbReference>
<evidence type="ECO:0000259" key="1">
    <source>
        <dbReference type="Pfam" id="PF05598"/>
    </source>
</evidence>
<gene>
    <name evidence="2" type="ORF">C1I89_03285</name>
</gene>
<dbReference type="AlphaFoldDB" id="A0A2N8KPQ7"/>
<reference evidence="2 3" key="1">
    <citation type="submission" date="2018-01" db="EMBL/GenBank/DDBJ databases">
        <title>The draft genome of an aniline degradation strain ANB-1.</title>
        <authorList>
            <person name="Zhang L."/>
            <person name="Jiang J."/>
        </authorList>
    </citation>
    <scope>NUCLEOTIDE SEQUENCE [LARGE SCALE GENOMIC DNA]</scope>
    <source>
        <strain evidence="2 3">ANB-1</strain>
    </source>
</reference>
<evidence type="ECO:0000313" key="3">
    <source>
        <dbReference type="Proteomes" id="UP000235994"/>
    </source>
</evidence>
<feature type="non-terminal residue" evidence="2">
    <location>
        <position position="123"/>
    </location>
</feature>
<accession>A0A2N8KPQ7</accession>
<proteinExistence type="predicted"/>
<comment type="caution">
    <text evidence="2">The sequence shown here is derived from an EMBL/GenBank/DDBJ whole genome shotgun (WGS) entry which is preliminary data.</text>
</comment>
<dbReference type="InterPro" id="IPR008490">
    <property type="entry name" value="Transposase_InsH_N"/>
</dbReference>
<evidence type="ECO:0000313" key="2">
    <source>
        <dbReference type="EMBL" id="PND35410.1"/>
    </source>
</evidence>
<dbReference type="RefSeq" id="WP_146196871.1">
    <property type="nucleotide sequence ID" value="NZ_POQS01000001.1"/>
</dbReference>
<sequence length="123" mass="14408">MSQLSFSEAEYVGKRKKTRREKFLAKMERAVPWKLFADLVDPHYPKPGIGRPPYPLETMLRIYFMQLWFSLSDPAMEETLYDSFSMRQFAKLPGGRVPDETTILNFRHLLEQHNIADQALEAV</sequence>
<dbReference type="Pfam" id="PF05598">
    <property type="entry name" value="DUF772"/>
    <property type="match status" value="1"/>
</dbReference>
<dbReference type="PANTHER" id="PTHR35604:SF2">
    <property type="entry name" value="TRANSPOSASE INSH FOR INSERTION SEQUENCE ELEMENT IS5A-RELATED"/>
    <property type="match status" value="1"/>
</dbReference>
<dbReference type="PANTHER" id="PTHR35604">
    <property type="entry name" value="TRANSPOSASE INSH FOR INSERTION SEQUENCE ELEMENT IS5A-RELATED"/>
    <property type="match status" value="1"/>
</dbReference>
<organism evidence="2 3">
    <name type="scientific">Achromobacter pulmonis</name>
    <dbReference type="NCBI Taxonomy" id="1389932"/>
    <lineage>
        <taxon>Bacteria</taxon>
        <taxon>Pseudomonadati</taxon>
        <taxon>Pseudomonadota</taxon>
        <taxon>Betaproteobacteria</taxon>
        <taxon>Burkholderiales</taxon>
        <taxon>Alcaligenaceae</taxon>
        <taxon>Achromobacter</taxon>
    </lineage>
</organism>
<keyword evidence="3" id="KW-1185">Reference proteome</keyword>